<keyword evidence="1" id="KW-0472">Membrane</keyword>
<evidence type="ECO:0000256" key="1">
    <source>
        <dbReference type="SAM" id="Phobius"/>
    </source>
</evidence>
<keyword evidence="3" id="KW-1185">Reference proteome</keyword>
<evidence type="ECO:0000313" key="2">
    <source>
        <dbReference type="EMBL" id="OJI90716.1"/>
    </source>
</evidence>
<dbReference type="Proteomes" id="UP000184304">
    <property type="component" value="Unassembled WGS sequence"/>
</dbReference>
<keyword evidence="1" id="KW-0812">Transmembrane</keyword>
<organism evidence="2 3">
    <name type="scientific">Aspergillus tubingensis (strain CBS 134.48)</name>
    <dbReference type="NCBI Taxonomy" id="767770"/>
    <lineage>
        <taxon>Eukaryota</taxon>
        <taxon>Fungi</taxon>
        <taxon>Dikarya</taxon>
        <taxon>Ascomycota</taxon>
        <taxon>Pezizomycotina</taxon>
        <taxon>Eurotiomycetes</taxon>
        <taxon>Eurotiomycetidae</taxon>
        <taxon>Eurotiales</taxon>
        <taxon>Aspergillaceae</taxon>
        <taxon>Aspergillus</taxon>
        <taxon>Aspergillus subgen. Circumdati</taxon>
    </lineage>
</organism>
<feature type="transmembrane region" description="Helical" evidence="1">
    <location>
        <begin position="38"/>
        <end position="55"/>
    </location>
</feature>
<feature type="transmembrane region" description="Helical" evidence="1">
    <location>
        <begin position="76"/>
        <end position="98"/>
    </location>
</feature>
<sequence length="116" mass="13364">MQGFSSSSWERGVMSCFLIIIFVLVFSFSTVSGMVYDGFFFFSLLYVLLVFNIFFRLSFSSRGLCLGQDNDLESAFCLSIFFAYFWTFFLIVLVYIAIPVIGEPDSPFTDRNSIRH</sequence>
<dbReference type="EMBL" id="KV878176">
    <property type="protein sequence ID" value="OJI90716.1"/>
    <property type="molecule type" value="Genomic_DNA"/>
</dbReference>
<gene>
    <name evidence="2" type="ORF">ASPTUDRAFT_263063</name>
</gene>
<keyword evidence="1" id="KW-1133">Transmembrane helix</keyword>
<evidence type="ECO:0000313" key="3">
    <source>
        <dbReference type="Proteomes" id="UP000184304"/>
    </source>
</evidence>
<dbReference type="AlphaFoldDB" id="A0A1L9NN33"/>
<proteinExistence type="predicted"/>
<reference evidence="3" key="1">
    <citation type="journal article" date="2017" name="Genome Biol.">
        <title>Comparative genomics reveals high biological diversity and specific adaptations in the industrially and medically important fungal genus Aspergillus.</title>
        <authorList>
            <person name="de Vries R.P."/>
            <person name="Riley R."/>
            <person name="Wiebenga A."/>
            <person name="Aguilar-Osorio G."/>
            <person name="Amillis S."/>
            <person name="Uchima C.A."/>
            <person name="Anderluh G."/>
            <person name="Asadollahi M."/>
            <person name="Askin M."/>
            <person name="Barry K."/>
            <person name="Battaglia E."/>
            <person name="Bayram O."/>
            <person name="Benocci T."/>
            <person name="Braus-Stromeyer S.A."/>
            <person name="Caldana C."/>
            <person name="Canovas D."/>
            <person name="Cerqueira G.C."/>
            <person name="Chen F."/>
            <person name="Chen W."/>
            <person name="Choi C."/>
            <person name="Clum A."/>
            <person name="Dos Santos R.A."/>
            <person name="Damasio A.R."/>
            <person name="Diallinas G."/>
            <person name="Emri T."/>
            <person name="Fekete E."/>
            <person name="Flipphi M."/>
            <person name="Freyberg S."/>
            <person name="Gallo A."/>
            <person name="Gournas C."/>
            <person name="Habgood R."/>
            <person name="Hainaut M."/>
            <person name="Harispe M.L."/>
            <person name="Henrissat B."/>
            <person name="Hilden K.S."/>
            <person name="Hope R."/>
            <person name="Hossain A."/>
            <person name="Karabika E."/>
            <person name="Karaffa L."/>
            <person name="Karanyi Z."/>
            <person name="Krasevec N."/>
            <person name="Kuo A."/>
            <person name="Kusch H."/>
            <person name="LaButti K."/>
            <person name="Lagendijk E.L."/>
            <person name="Lapidus A."/>
            <person name="Levasseur A."/>
            <person name="Lindquist E."/>
            <person name="Lipzen A."/>
            <person name="Logrieco A.F."/>
            <person name="MacCabe A."/>
            <person name="Maekelae M.R."/>
            <person name="Malavazi I."/>
            <person name="Melin P."/>
            <person name="Meyer V."/>
            <person name="Mielnichuk N."/>
            <person name="Miskei M."/>
            <person name="Molnar A.P."/>
            <person name="Mule G."/>
            <person name="Ngan C.Y."/>
            <person name="Orejas M."/>
            <person name="Orosz E."/>
            <person name="Ouedraogo J.P."/>
            <person name="Overkamp K.M."/>
            <person name="Park H.-S."/>
            <person name="Perrone G."/>
            <person name="Piumi F."/>
            <person name="Punt P.J."/>
            <person name="Ram A.F."/>
            <person name="Ramon A."/>
            <person name="Rauscher S."/>
            <person name="Record E."/>
            <person name="Riano-Pachon D.M."/>
            <person name="Robert V."/>
            <person name="Roehrig J."/>
            <person name="Ruller R."/>
            <person name="Salamov A."/>
            <person name="Salih N.S."/>
            <person name="Samson R.A."/>
            <person name="Sandor E."/>
            <person name="Sanguinetti M."/>
            <person name="Schuetze T."/>
            <person name="Sepcic K."/>
            <person name="Shelest E."/>
            <person name="Sherlock G."/>
            <person name="Sophianopoulou V."/>
            <person name="Squina F.M."/>
            <person name="Sun H."/>
            <person name="Susca A."/>
            <person name="Todd R.B."/>
            <person name="Tsang A."/>
            <person name="Unkles S.E."/>
            <person name="van de Wiele N."/>
            <person name="van Rossen-Uffink D."/>
            <person name="Oliveira J.V."/>
            <person name="Vesth T.C."/>
            <person name="Visser J."/>
            <person name="Yu J.-H."/>
            <person name="Zhou M."/>
            <person name="Andersen M.R."/>
            <person name="Archer D.B."/>
            <person name="Baker S.E."/>
            <person name="Benoit I."/>
            <person name="Brakhage A.A."/>
            <person name="Braus G.H."/>
            <person name="Fischer R."/>
            <person name="Frisvad J.C."/>
            <person name="Goldman G.H."/>
            <person name="Houbraken J."/>
            <person name="Oakley B."/>
            <person name="Pocsi I."/>
            <person name="Scazzocchio C."/>
            <person name="Seiboth B."/>
            <person name="vanKuyk P.A."/>
            <person name="Wortman J."/>
            <person name="Dyer P.S."/>
            <person name="Grigoriev I.V."/>
        </authorList>
    </citation>
    <scope>NUCLEOTIDE SEQUENCE [LARGE SCALE GENOMIC DNA]</scope>
    <source>
        <strain evidence="3">CBS 134.48</strain>
    </source>
</reference>
<protein>
    <submittedName>
        <fullName evidence="2">Uncharacterized protein</fullName>
    </submittedName>
</protein>
<accession>A0A1L9NN33</accession>
<name>A0A1L9NN33_ASPTC</name>
<dbReference type="VEuPathDB" id="FungiDB:ASPTUDRAFT_263063"/>
<feature type="transmembrane region" description="Helical" evidence="1">
    <location>
        <begin position="12"/>
        <end position="32"/>
    </location>
</feature>